<protein>
    <submittedName>
        <fullName evidence="1">Uncharacterized protein</fullName>
    </submittedName>
</protein>
<evidence type="ECO:0000313" key="1">
    <source>
        <dbReference type="EMBL" id="KAJ4930853.1"/>
    </source>
</evidence>
<keyword evidence="2" id="KW-1185">Reference proteome</keyword>
<dbReference type="Proteomes" id="UP001219934">
    <property type="component" value="Unassembled WGS sequence"/>
</dbReference>
<dbReference type="AlphaFoldDB" id="A0AAD6ARZ6"/>
<reference evidence="1" key="1">
    <citation type="submission" date="2022-11" db="EMBL/GenBank/DDBJ databases">
        <title>Chromosome-level genome of Pogonophryne albipinna.</title>
        <authorList>
            <person name="Jo E."/>
        </authorList>
    </citation>
    <scope>NUCLEOTIDE SEQUENCE</scope>
    <source>
        <strain evidence="1">SGF0006</strain>
        <tissue evidence="1">Muscle</tissue>
    </source>
</reference>
<sequence>MVIRRPFVNAWTWRSVRSVGLAASSSDSSSSLFLSSVRCSAGRPQGPEITSFHLYPTLLFPKVLMDRKLQARPEGRL</sequence>
<accession>A0AAD6ARZ6</accession>
<evidence type="ECO:0000313" key="2">
    <source>
        <dbReference type="Proteomes" id="UP001219934"/>
    </source>
</evidence>
<name>A0AAD6ARZ6_9TELE</name>
<dbReference type="EMBL" id="JAPTMU010000015">
    <property type="protein sequence ID" value="KAJ4930853.1"/>
    <property type="molecule type" value="Genomic_DNA"/>
</dbReference>
<comment type="caution">
    <text evidence="1">The sequence shown here is derived from an EMBL/GenBank/DDBJ whole genome shotgun (WGS) entry which is preliminary data.</text>
</comment>
<organism evidence="1 2">
    <name type="scientific">Pogonophryne albipinna</name>
    <dbReference type="NCBI Taxonomy" id="1090488"/>
    <lineage>
        <taxon>Eukaryota</taxon>
        <taxon>Metazoa</taxon>
        <taxon>Chordata</taxon>
        <taxon>Craniata</taxon>
        <taxon>Vertebrata</taxon>
        <taxon>Euteleostomi</taxon>
        <taxon>Actinopterygii</taxon>
        <taxon>Neopterygii</taxon>
        <taxon>Teleostei</taxon>
        <taxon>Neoteleostei</taxon>
        <taxon>Acanthomorphata</taxon>
        <taxon>Eupercaria</taxon>
        <taxon>Perciformes</taxon>
        <taxon>Notothenioidei</taxon>
        <taxon>Pogonophryne</taxon>
    </lineage>
</organism>
<proteinExistence type="predicted"/>
<gene>
    <name evidence="1" type="ORF">JOQ06_025156</name>
</gene>